<reference evidence="1" key="2">
    <citation type="submission" date="2021-04" db="EMBL/GenBank/DDBJ databases">
        <authorList>
            <person name="Gilroy R."/>
        </authorList>
    </citation>
    <scope>NUCLEOTIDE SEQUENCE</scope>
    <source>
        <strain evidence="1">Gambia11-129</strain>
    </source>
</reference>
<name>A0A9D1PSV7_9SPIO</name>
<protein>
    <submittedName>
        <fullName evidence="1">TatD family hydrolase</fullName>
    </submittedName>
</protein>
<dbReference type="InterPro" id="IPR001130">
    <property type="entry name" value="TatD-like"/>
</dbReference>
<evidence type="ECO:0000313" key="1">
    <source>
        <dbReference type="EMBL" id="HIV98289.1"/>
    </source>
</evidence>
<evidence type="ECO:0000313" key="2">
    <source>
        <dbReference type="Proteomes" id="UP000823936"/>
    </source>
</evidence>
<gene>
    <name evidence="1" type="ORF">IAB12_00730</name>
</gene>
<accession>A0A9D1PSV7</accession>
<dbReference type="PANTHER" id="PTHR46124">
    <property type="entry name" value="D-AMINOACYL-TRNA DEACYLASE"/>
    <property type="match status" value="1"/>
</dbReference>
<dbReference type="InterPro" id="IPR032466">
    <property type="entry name" value="Metal_Hydrolase"/>
</dbReference>
<dbReference type="EMBL" id="DXHU01000005">
    <property type="protein sequence ID" value="HIV98289.1"/>
    <property type="molecule type" value="Genomic_DNA"/>
</dbReference>
<dbReference type="PANTHER" id="PTHR46124:SF2">
    <property type="entry name" value="D-AMINOACYL-TRNA DEACYLASE"/>
    <property type="match status" value="1"/>
</dbReference>
<dbReference type="Proteomes" id="UP000823936">
    <property type="component" value="Unassembled WGS sequence"/>
</dbReference>
<sequence length="205" mass="23930">MFDFHAHGGKIDCNAFISYSADEYQRGKRNRYMSLMYLPWLDGYNVRTYIETLFSDDNLMAGEIGLDSRFKDKDQSAFYTILEALEGSKKTVVIHSVRNDEKILNEIRRRNIEKAIFHSFSSSLALAFKIADAGCYFSIKENFLSKKNWKEYLSLPFLLETDMKTGYEQEEKIAFLYSKIAAESGIDVYSLMEERKKELFDDQQD</sequence>
<dbReference type="SUPFAM" id="SSF51556">
    <property type="entry name" value="Metallo-dependent hydrolases"/>
    <property type="match status" value="1"/>
</dbReference>
<comment type="caution">
    <text evidence="1">The sequence shown here is derived from an EMBL/GenBank/DDBJ whole genome shotgun (WGS) entry which is preliminary data.</text>
</comment>
<dbReference type="AlphaFoldDB" id="A0A9D1PSV7"/>
<reference evidence="1" key="1">
    <citation type="journal article" date="2021" name="PeerJ">
        <title>Extensive microbial diversity within the chicken gut microbiome revealed by metagenomics and culture.</title>
        <authorList>
            <person name="Gilroy R."/>
            <person name="Ravi A."/>
            <person name="Getino M."/>
            <person name="Pursley I."/>
            <person name="Horton D.L."/>
            <person name="Alikhan N.F."/>
            <person name="Baker D."/>
            <person name="Gharbi K."/>
            <person name="Hall N."/>
            <person name="Watson M."/>
            <person name="Adriaenssens E.M."/>
            <person name="Foster-Nyarko E."/>
            <person name="Jarju S."/>
            <person name="Secka A."/>
            <person name="Antonio M."/>
            <person name="Oren A."/>
            <person name="Chaudhuri R.R."/>
            <person name="La Ragione R."/>
            <person name="Hildebrand F."/>
            <person name="Pallen M.J."/>
        </authorList>
    </citation>
    <scope>NUCLEOTIDE SEQUENCE</scope>
    <source>
        <strain evidence="1">Gambia11-129</strain>
    </source>
</reference>
<dbReference type="Pfam" id="PF01026">
    <property type="entry name" value="TatD_DNase"/>
    <property type="match status" value="1"/>
</dbReference>
<proteinExistence type="predicted"/>
<keyword evidence="1" id="KW-0378">Hydrolase</keyword>
<dbReference type="GO" id="GO:0016788">
    <property type="term" value="F:hydrolase activity, acting on ester bonds"/>
    <property type="evidence" value="ECO:0007669"/>
    <property type="project" value="InterPro"/>
</dbReference>
<organism evidence="1 2">
    <name type="scientific">Candidatus Ornithospirochaeta avicola</name>
    <dbReference type="NCBI Taxonomy" id="2840896"/>
    <lineage>
        <taxon>Bacteria</taxon>
        <taxon>Pseudomonadati</taxon>
        <taxon>Spirochaetota</taxon>
        <taxon>Spirochaetia</taxon>
        <taxon>Spirochaetales</taxon>
        <taxon>Spirochaetaceae</taxon>
        <taxon>Spirochaetaceae incertae sedis</taxon>
        <taxon>Candidatus Ornithospirochaeta</taxon>
    </lineage>
</organism>
<dbReference type="Gene3D" id="3.20.20.140">
    <property type="entry name" value="Metal-dependent hydrolases"/>
    <property type="match status" value="1"/>
</dbReference>